<dbReference type="EMBL" id="JADIVZ010000008">
    <property type="protein sequence ID" value="MBF4163031.1"/>
    <property type="molecule type" value="Genomic_DNA"/>
</dbReference>
<dbReference type="Gene3D" id="3.30.70.1210">
    <property type="entry name" value="Crispr-associated protein, domain 2"/>
    <property type="match status" value="1"/>
</dbReference>
<reference evidence="1" key="1">
    <citation type="submission" date="2020-11" db="EMBL/GenBank/DDBJ databases">
        <title>Nocardioides sp. CBS4Y-1, whole genome shotgun sequence.</title>
        <authorList>
            <person name="Tuo L."/>
        </authorList>
    </citation>
    <scope>NUCLEOTIDE SEQUENCE</scope>
    <source>
        <strain evidence="1">CBS4Y-1</strain>
    </source>
</reference>
<organism evidence="1 2">
    <name type="scientific">Nocardioides acrostichi</name>
    <dbReference type="NCBI Taxonomy" id="2784339"/>
    <lineage>
        <taxon>Bacteria</taxon>
        <taxon>Bacillati</taxon>
        <taxon>Actinomycetota</taxon>
        <taxon>Actinomycetes</taxon>
        <taxon>Propionibacteriales</taxon>
        <taxon>Nocardioidaceae</taxon>
        <taxon>Nocardioides</taxon>
    </lineage>
</organism>
<proteinExistence type="predicted"/>
<evidence type="ECO:0000313" key="1">
    <source>
        <dbReference type="EMBL" id="MBF4163031.1"/>
    </source>
</evidence>
<dbReference type="SUPFAM" id="SSF117987">
    <property type="entry name" value="CRISPR-associated protein"/>
    <property type="match status" value="2"/>
</dbReference>
<dbReference type="RefSeq" id="WP_194504285.1">
    <property type="nucleotide sequence ID" value="NZ_JADIVZ010000008.1"/>
</dbReference>
<dbReference type="Proteomes" id="UP000656804">
    <property type="component" value="Unassembled WGS sequence"/>
</dbReference>
<dbReference type="Pfam" id="PF08798">
    <property type="entry name" value="CRISPR_assoc"/>
    <property type="match status" value="1"/>
</dbReference>
<comment type="caution">
    <text evidence="1">The sequence shown here is derived from an EMBL/GenBank/DDBJ whole genome shotgun (WGS) entry which is preliminary data.</text>
</comment>
<dbReference type="Gene3D" id="3.30.70.1200">
    <property type="entry name" value="Crispr-associated protein, domain 1"/>
    <property type="match status" value="1"/>
</dbReference>
<dbReference type="CDD" id="cd09727">
    <property type="entry name" value="Cas6_I-E"/>
    <property type="match status" value="1"/>
</dbReference>
<gene>
    <name evidence="1" type="primary">cas6e</name>
    <name evidence="1" type="ORF">ISG29_15150</name>
</gene>
<evidence type="ECO:0000313" key="2">
    <source>
        <dbReference type="Proteomes" id="UP000656804"/>
    </source>
</evidence>
<name>A0A930UZQ5_9ACTN</name>
<dbReference type="InterPro" id="IPR010179">
    <property type="entry name" value="CRISPR-assoc_prot_Cse3"/>
</dbReference>
<dbReference type="AlphaFoldDB" id="A0A930UZQ5"/>
<dbReference type="NCBIfam" id="TIGR01907">
    <property type="entry name" value="casE_Cse3"/>
    <property type="match status" value="1"/>
</dbReference>
<accession>A0A930UZQ5</accession>
<protein>
    <submittedName>
        <fullName evidence="1">Type I-E CRISPR-associated protein Cas6/Cse3/CasE</fullName>
    </submittedName>
</protein>
<keyword evidence="2" id="KW-1185">Reference proteome</keyword>
<dbReference type="SMART" id="SM01101">
    <property type="entry name" value="CRISPR_assoc"/>
    <property type="match status" value="1"/>
</dbReference>
<sequence length="217" mass="23732">MYLTQMHLNSARRGAARLLQSPQRMHAAVMNGFAPGAETKSCAGRVLWRVDRLKDRTTLYVSSPGRPDLTHVVEQAGWPTGGDPWRTVDTSPFNERLAVGQAWHFRLTANPVKSLRSDTGGRGKVAPHVTAQRQEEWFRSRASGVGIELADAALVERRTLKFARHTDRPGQQVTVATATFEGTLGVTDPDALRHALTHGVGRAKSYGCGLMTLAPAR</sequence>